<evidence type="ECO:0000256" key="1">
    <source>
        <dbReference type="SAM" id="Phobius"/>
    </source>
</evidence>
<dbReference type="RefSeq" id="WP_306946053.1">
    <property type="nucleotide sequence ID" value="NZ_JAUSYA010000001.1"/>
</dbReference>
<reference evidence="2 3" key="1">
    <citation type="submission" date="2023-07" db="EMBL/GenBank/DDBJ databases">
        <title>Comparative genomics of wheat-associated soil bacteria to identify genetic determinants of phenazine resistance.</title>
        <authorList>
            <person name="Mouncey N."/>
        </authorList>
    </citation>
    <scope>NUCLEOTIDE SEQUENCE [LARGE SCALE GENOMIC DNA]</scope>
    <source>
        <strain evidence="2 3">W4I19-2</strain>
    </source>
</reference>
<evidence type="ECO:0008006" key="4">
    <source>
        <dbReference type="Google" id="ProtNLM"/>
    </source>
</evidence>
<keyword evidence="1" id="KW-0472">Membrane</keyword>
<dbReference type="EMBL" id="JAUSYA010000001">
    <property type="protein sequence ID" value="MDQ0688315.1"/>
    <property type="molecule type" value="Genomic_DNA"/>
</dbReference>
<proteinExistence type="predicted"/>
<dbReference type="Proteomes" id="UP001243364">
    <property type="component" value="Unassembled WGS sequence"/>
</dbReference>
<keyword evidence="1" id="KW-0812">Transmembrane</keyword>
<organism evidence="2 3">
    <name type="scientific">Streptomyces achromogenes</name>
    <dbReference type="NCBI Taxonomy" id="67255"/>
    <lineage>
        <taxon>Bacteria</taxon>
        <taxon>Bacillati</taxon>
        <taxon>Actinomycetota</taxon>
        <taxon>Actinomycetes</taxon>
        <taxon>Kitasatosporales</taxon>
        <taxon>Streptomycetaceae</taxon>
        <taxon>Streptomyces</taxon>
    </lineage>
</organism>
<gene>
    <name evidence="2" type="ORF">QFZ56_007278</name>
</gene>
<feature type="transmembrane region" description="Helical" evidence="1">
    <location>
        <begin position="71"/>
        <end position="89"/>
    </location>
</feature>
<feature type="transmembrane region" description="Helical" evidence="1">
    <location>
        <begin position="15"/>
        <end position="34"/>
    </location>
</feature>
<sequence>MTQVTLAHALPDDPIGWWIYLGTFVVYAVARWFFAWRQARRDGDSHPARAALAEDDPQPDVSGGFRSYRQFFGFVGSAVAVLAVAAVTAGRLRVVLLWVIIPLLVTALSYLDFRQSRAARARS</sequence>
<keyword evidence="1" id="KW-1133">Transmembrane helix</keyword>
<keyword evidence="3" id="KW-1185">Reference proteome</keyword>
<comment type="caution">
    <text evidence="2">The sequence shown here is derived from an EMBL/GenBank/DDBJ whole genome shotgun (WGS) entry which is preliminary data.</text>
</comment>
<accession>A0ABU0QCB8</accession>
<evidence type="ECO:0000313" key="3">
    <source>
        <dbReference type="Proteomes" id="UP001243364"/>
    </source>
</evidence>
<name>A0ABU0QCB8_STRAH</name>
<feature type="transmembrane region" description="Helical" evidence="1">
    <location>
        <begin position="95"/>
        <end position="113"/>
    </location>
</feature>
<evidence type="ECO:0000313" key="2">
    <source>
        <dbReference type="EMBL" id="MDQ0688315.1"/>
    </source>
</evidence>
<protein>
    <recommendedName>
        <fullName evidence="4">Integral membrane protein</fullName>
    </recommendedName>
</protein>